<evidence type="ECO:0000313" key="2">
    <source>
        <dbReference type="Proteomes" id="UP001167796"/>
    </source>
</evidence>
<proteinExistence type="predicted"/>
<comment type="caution">
    <text evidence="1">The sequence shown here is derived from an EMBL/GenBank/DDBJ whole genome shotgun (WGS) entry which is preliminary data.</text>
</comment>
<evidence type="ECO:0000313" key="1">
    <source>
        <dbReference type="EMBL" id="MDO7846151.1"/>
    </source>
</evidence>
<name>A0ABT9A8I7_9BACT</name>
<reference evidence="1" key="1">
    <citation type="submission" date="2023-07" db="EMBL/GenBank/DDBJ databases">
        <authorList>
            <person name="Kim M.K."/>
        </authorList>
    </citation>
    <scope>NUCLEOTIDE SEQUENCE</scope>
    <source>
        <strain evidence="1">M29</strain>
    </source>
</reference>
<dbReference type="RefSeq" id="WP_305010840.1">
    <property type="nucleotide sequence ID" value="NZ_JAUQSX010000003.1"/>
</dbReference>
<accession>A0ABT9A8I7</accession>
<gene>
    <name evidence="1" type="ORF">Q5H92_07285</name>
</gene>
<protein>
    <recommendedName>
        <fullName evidence="3">Alpha/beta hydrolase</fullName>
    </recommendedName>
</protein>
<evidence type="ECO:0008006" key="3">
    <source>
        <dbReference type="Google" id="ProtNLM"/>
    </source>
</evidence>
<organism evidence="1 2">
    <name type="scientific">Hymenobacter mellowenesis</name>
    <dbReference type="NCBI Taxonomy" id="3063995"/>
    <lineage>
        <taxon>Bacteria</taxon>
        <taxon>Pseudomonadati</taxon>
        <taxon>Bacteroidota</taxon>
        <taxon>Cytophagia</taxon>
        <taxon>Cytophagales</taxon>
        <taxon>Hymenobacteraceae</taxon>
        <taxon>Hymenobacter</taxon>
    </lineage>
</organism>
<keyword evidence="2" id="KW-1185">Reference proteome</keyword>
<dbReference type="Proteomes" id="UP001167796">
    <property type="component" value="Unassembled WGS sequence"/>
</dbReference>
<dbReference type="EMBL" id="JAUQSX010000003">
    <property type="protein sequence ID" value="MDO7846151.1"/>
    <property type="molecule type" value="Genomic_DNA"/>
</dbReference>
<sequence>MPAALNRANFRRYRHADSIIDYRELPGRSHALLGQPTWREDAALVRDWLAGLHLDAA</sequence>